<keyword evidence="1" id="KW-1133">Transmembrane helix</keyword>
<name>A0A837R860_LACPE</name>
<sequence length="256" mass="29116">MGQMITLYRQELRKLLKKQSTWWCPGILIALAVTFASLARVNAKLFPAKALFNDNFETGQFLVFFIMGTAAAMVTMEYQYGTIKTVLTQSYTRGQVLVSKWLTMLTYSLILYVGTLGLTLLLKVSLLNDKFMVFAHPSFWKQWLAATAGDFMNTWLLLSLVLLVATGFKRSGTAVAVGIVGYFLLSLVNVPMIALIKKYAWLKWNPINMFNYASQLRVASLSHVTKLSNMQFFWGNLVYIGLFLALGWLLFRRREV</sequence>
<dbReference type="PANTHER" id="PTHR37305">
    <property type="entry name" value="INTEGRAL MEMBRANE PROTEIN-RELATED"/>
    <property type="match status" value="1"/>
</dbReference>
<feature type="transmembrane region" description="Helical" evidence="1">
    <location>
        <begin position="101"/>
        <end position="122"/>
    </location>
</feature>
<dbReference type="AlphaFoldDB" id="A0A837R860"/>
<dbReference type="GO" id="GO:0140359">
    <property type="term" value="F:ABC-type transporter activity"/>
    <property type="evidence" value="ECO:0007669"/>
    <property type="project" value="InterPro"/>
</dbReference>
<evidence type="ECO:0000313" key="3">
    <source>
        <dbReference type="Proteomes" id="UP000051020"/>
    </source>
</evidence>
<reference evidence="2 3" key="1">
    <citation type="journal article" date="2015" name="Genome Announc.">
        <title>Expanding the biotechnology potential of lactobacilli through comparative genomics of 213 strains and associated genera.</title>
        <authorList>
            <person name="Sun Z."/>
            <person name="Harris H.M."/>
            <person name="McCann A."/>
            <person name="Guo C."/>
            <person name="Argimon S."/>
            <person name="Zhang W."/>
            <person name="Yang X."/>
            <person name="Jeffery I.B."/>
            <person name="Cooney J.C."/>
            <person name="Kagawa T.F."/>
            <person name="Liu W."/>
            <person name="Song Y."/>
            <person name="Salvetti E."/>
            <person name="Wrobel A."/>
            <person name="Rasinkangas P."/>
            <person name="Parkhill J."/>
            <person name="Rea M.C."/>
            <person name="O'Sullivan O."/>
            <person name="Ritari J."/>
            <person name="Douillard F.P."/>
            <person name="Paul Ross R."/>
            <person name="Yang R."/>
            <person name="Briner A.E."/>
            <person name="Felis G.E."/>
            <person name="de Vos W.M."/>
            <person name="Barrangou R."/>
            <person name="Klaenhammer T.R."/>
            <person name="Caufield P.W."/>
            <person name="Cui Y."/>
            <person name="Zhang H."/>
            <person name="O'Toole P.W."/>
        </authorList>
    </citation>
    <scope>NUCLEOTIDE SEQUENCE [LARGE SCALE GENOMIC DNA]</scope>
    <source>
        <strain evidence="2 3">DSM 20314</strain>
    </source>
</reference>
<feature type="transmembrane region" description="Helical" evidence="1">
    <location>
        <begin position="172"/>
        <end position="196"/>
    </location>
</feature>
<keyword evidence="1" id="KW-0472">Membrane</keyword>
<comment type="caution">
    <text evidence="2">The sequence shown here is derived from an EMBL/GenBank/DDBJ whole genome shotgun (WGS) entry which is preliminary data.</text>
</comment>
<dbReference type="PANTHER" id="PTHR37305:SF1">
    <property type="entry name" value="MEMBRANE PROTEIN"/>
    <property type="match status" value="1"/>
</dbReference>
<gene>
    <name evidence="2" type="ORF">FD24_GL000724</name>
</gene>
<dbReference type="GO" id="GO:0005886">
    <property type="term" value="C:plasma membrane"/>
    <property type="evidence" value="ECO:0007669"/>
    <property type="project" value="UniProtKB-SubCell"/>
</dbReference>
<evidence type="ECO:0000313" key="2">
    <source>
        <dbReference type="EMBL" id="KRK23753.1"/>
    </source>
</evidence>
<dbReference type="EMBL" id="AZCU01000013">
    <property type="protein sequence ID" value="KRK23753.1"/>
    <property type="molecule type" value="Genomic_DNA"/>
</dbReference>
<organism evidence="2 3">
    <name type="scientific">Lactiplantibacillus pentosus DSM 20314</name>
    <dbReference type="NCBI Taxonomy" id="1423791"/>
    <lineage>
        <taxon>Bacteria</taxon>
        <taxon>Bacillati</taxon>
        <taxon>Bacillota</taxon>
        <taxon>Bacilli</taxon>
        <taxon>Lactobacillales</taxon>
        <taxon>Lactobacillaceae</taxon>
        <taxon>Lactiplantibacillus</taxon>
    </lineage>
</organism>
<evidence type="ECO:0000256" key="1">
    <source>
        <dbReference type="SAM" id="Phobius"/>
    </source>
</evidence>
<accession>A0A837R860</accession>
<proteinExistence type="predicted"/>
<protein>
    <submittedName>
        <fullName evidence="2">Abc transporter, permease protein</fullName>
    </submittedName>
</protein>
<feature type="transmembrane region" description="Helical" evidence="1">
    <location>
        <begin position="232"/>
        <end position="251"/>
    </location>
</feature>
<feature type="transmembrane region" description="Helical" evidence="1">
    <location>
        <begin position="21"/>
        <end position="41"/>
    </location>
</feature>
<dbReference type="Proteomes" id="UP000051020">
    <property type="component" value="Unassembled WGS sequence"/>
</dbReference>
<keyword evidence="1" id="KW-0812">Transmembrane</keyword>
<feature type="transmembrane region" description="Helical" evidence="1">
    <location>
        <begin position="61"/>
        <end position="80"/>
    </location>
</feature>
<dbReference type="Pfam" id="PF12730">
    <property type="entry name" value="ABC2_membrane_4"/>
    <property type="match status" value="1"/>
</dbReference>
<feature type="transmembrane region" description="Helical" evidence="1">
    <location>
        <begin position="142"/>
        <end position="165"/>
    </location>
</feature>